<dbReference type="GO" id="GO:0005737">
    <property type="term" value="C:cytoplasm"/>
    <property type="evidence" value="ECO:0007669"/>
    <property type="project" value="TreeGrafter"/>
</dbReference>
<dbReference type="InterPro" id="IPR009772">
    <property type="entry name" value="CDC123"/>
</dbReference>
<dbReference type="AlphaFoldDB" id="A0AAD5M7C5"/>
<organism evidence="3 4">
    <name type="scientific">Pythium insidiosum</name>
    <name type="common">Pythiosis disease agent</name>
    <dbReference type="NCBI Taxonomy" id="114742"/>
    <lineage>
        <taxon>Eukaryota</taxon>
        <taxon>Sar</taxon>
        <taxon>Stramenopiles</taxon>
        <taxon>Oomycota</taxon>
        <taxon>Peronosporomycetes</taxon>
        <taxon>Pythiales</taxon>
        <taxon>Pythiaceae</taxon>
        <taxon>Pythium</taxon>
    </lineage>
</organism>
<proteinExistence type="inferred from homology"/>
<evidence type="ECO:0000313" key="3">
    <source>
        <dbReference type="EMBL" id="KAJ0404652.1"/>
    </source>
</evidence>
<gene>
    <name evidence="3" type="ORF">P43SY_009865</name>
</gene>
<protein>
    <recommendedName>
        <fullName evidence="5">Cell division cycle protein 123</fullName>
    </recommendedName>
</protein>
<comment type="similarity">
    <text evidence="1">Belongs to the CDC123 family.</text>
</comment>
<comment type="caution">
    <text evidence="3">The sequence shown here is derived from an EMBL/GenBank/DDBJ whole genome shotgun (WGS) entry which is preliminary data.</text>
</comment>
<dbReference type="PANTHER" id="PTHR15323">
    <property type="entry name" value="D123 PROTEIN"/>
    <property type="match status" value="1"/>
</dbReference>
<evidence type="ECO:0000313" key="4">
    <source>
        <dbReference type="Proteomes" id="UP001209570"/>
    </source>
</evidence>
<accession>A0AAD5M7C5</accession>
<evidence type="ECO:0008006" key="5">
    <source>
        <dbReference type="Google" id="ProtNLM"/>
    </source>
</evidence>
<name>A0AAD5M7C5_PYTIN</name>
<dbReference type="Proteomes" id="UP001209570">
    <property type="component" value="Unassembled WGS sequence"/>
</dbReference>
<dbReference type="PANTHER" id="PTHR15323:SF6">
    <property type="entry name" value="CELL DIVISION CYCLE PROTEIN 123 HOMOLOG"/>
    <property type="match status" value="1"/>
</dbReference>
<feature type="compositionally biased region" description="Acidic residues" evidence="2">
    <location>
        <begin position="334"/>
        <end position="361"/>
    </location>
</feature>
<feature type="region of interest" description="Disordered" evidence="2">
    <location>
        <begin position="328"/>
        <end position="361"/>
    </location>
</feature>
<dbReference type="Pfam" id="PF07065">
    <property type="entry name" value="D123"/>
    <property type="match status" value="1"/>
</dbReference>
<keyword evidence="4" id="KW-1185">Reference proteome</keyword>
<sequence length="361" mass="40777">MTRAAPSYTREHVDNCAFHAWYPRLQHVAITGVVVPLPPAFVSLLLADGVRVPSSHASDQCENDADATAIAAVRSDVEAALKKLKGAAFPKLNWSAPSDASWMLGGSLRCTTYEDVFLLLKASDFVVHDLTQPYAGAEPAADSVDASDRPSTVTLVLKKWCSLYDSMLFRCFVVEHRLVAVCQRHCDEYYDFLEAQQDALAERIYDFYHRTFRGAANAFPDRDFVLDVYVDKEQRVHLVDINVFGGVTDPLLFTWEELLEWRDEWRAKRSACADQDEEQDDEDATVEFRVVESQKGIRPNPLSSYRTPTDFVDHLAVHGGFDAFIDQVRRDNAESSDEEDEQEADEDDDDVVWGSDNDDYD</sequence>
<evidence type="ECO:0000256" key="1">
    <source>
        <dbReference type="ARBA" id="ARBA00011047"/>
    </source>
</evidence>
<reference evidence="3" key="1">
    <citation type="submission" date="2021-12" db="EMBL/GenBank/DDBJ databases">
        <title>Prjna785345.</title>
        <authorList>
            <person name="Rujirawat T."/>
            <person name="Krajaejun T."/>
        </authorList>
    </citation>
    <scope>NUCLEOTIDE SEQUENCE</scope>
    <source>
        <strain evidence="3">Pi057C3</strain>
    </source>
</reference>
<dbReference type="EMBL" id="JAKCXM010000059">
    <property type="protein sequence ID" value="KAJ0404652.1"/>
    <property type="molecule type" value="Genomic_DNA"/>
</dbReference>
<evidence type="ECO:0000256" key="2">
    <source>
        <dbReference type="SAM" id="MobiDB-lite"/>
    </source>
</evidence>